<comment type="caution">
    <text evidence="2">The sequence shown here is derived from an EMBL/GenBank/DDBJ whole genome shotgun (WGS) entry which is preliminary data.</text>
</comment>
<feature type="compositionally biased region" description="Low complexity" evidence="1">
    <location>
        <begin position="48"/>
        <end position="57"/>
    </location>
</feature>
<gene>
    <name evidence="2" type="ORF">EYF80_061035</name>
</gene>
<feature type="region of interest" description="Disordered" evidence="1">
    <location>
        <begin position="37"/>
        <end position="73"/>
    </location>
</feature>
<accession>A0A4Z2EJ77</accession>
<dbReference type="EMBL" id="SRLO01006399">
    <property type="protein sequence ID" value="TNN28818.1"/>
    <property type="molecule type" value="Genomic_DNA"/>
</dbReference>
<sequence>MEKQPSSLQQPLQSPVVLVFSYCGACDPSTASRCGRCNDTRPGIAASGPPETGTPTTTRERRKSNRSGRLQRL</sequence>
<feature type="compositionally biased region" description="Basic residues" evidence="1">
    <location>
        <begin position="60"/>
        <end position="73"/>
    </location>
</feature>
<reference evidence="2 3" key="1">
    <citation type="submission" date="2019-03" db="EMBL/GenBank/DDBJ databases">
        <title>First draft genome of Liparis tanakae, snailfish: a comprehensive survey of snailfish specific genes.</title>
        <authorList>
            <person name="Kim W."/>
            <person name="Song I."/>
            <person name="Jeong J.-H."/>
            <person name="Kim D."/>
            <person name="Kim S."/>
            <person name="Ryu S."/>
            <person name="Song J.Y."/>
            <person name="Lee S.K."/>
        </authorList>
    </citation>
    <scope>NUCLEOTIDE SEQUENCE [LARGE SCALE GENOMIC DNA]</scope>
    <source>
        <tissue evidence="2">Muscle</tissue>
    </source>
</reference>
<evidence type="ECO:0000313" key="3">
    <source>
        <dbReference type="Proteomes" id="UP000314294"/>
    </source>
</evidence>
<protein>
    <submittedName>
        <fullName evidence="2">Uncharacterized protein</fullName>
    </submittedName>
</protein>
<name>A0A4Z2EJ77_9TELE</name>
<proteinExistence type="predicted"/>
<evidence type="ECO:0000313" key="2">
    <source>
        <dbReference type="EMBL" id="TNN28818.1"/>
    </source>
</evidence>
<evidence type="ECO:0000256" key="1">
    <source>
        <dbReference type="SAM" id="MobiDB-lite"/>
    </source>
</evidence>
<dbReference type="Proteomes" id="UP000314294">
    <property type="component" value="Unassembled WGS sequence"/>
</dbReference>
<keyword evidence="3" id="KW-1185">Reference proteome</keyword>
<dbReference type="AlphaFoldDB" id="A0A4Z2EJ77"/>
<organism evidence="2 3">
    <name type="scientific">Liparis tanakae</name>
    <name type="common">Tanaka's snailfish</name>
    <dbReference type="NCBI Taxonomy" id="230148"/>
    <lineage>
        <taxon>Eukaryota</taxon>
        <taxon>Metazoa</taxon>
        <taxon>Chordata</taxon>
        <taxon>Craniata</taxon>
        <taxon>Vertebrata</taxon>
        <taxon>Euteleostomi</taxon>
        <taxon>Actinopterygii</taxon>
        <taxon>Neopterygii</taxon>
        <taxon>Teleostei</taxon>
        <taxon>Neoteleostei</taxon>
        <taxon>Acanthomorphata</taxon>
        <taxon>Eupercaria</taxon>
        <taxon>Perciformes</taxon>
        <taxon>Cottioidei</taxon>
        <taxon>Cottales</taxon>
        <taxon>Liparidae</taxon>
        <taxon>Liparis</taxon>
    </lineage>
</organism>